<dbReference type="Pfam" id="PF00107">
    <property type="entry name" value="ADH_zinc_N"/>
    <property type="match status" value="1"/>
</dbReference>
<evidence type="ECO:0000313" key="5">
    <source>
        <dbReference type="EMBL" id="KAF2281162.1"/>
    </source>
</evidence>
<dbReference type="GeneID" id="54554537"/>
<dbReference type="SMART" id="SM00829">
    <property type="entry name" value="PKS_ER"/>
    <property type="match status" value="1"/>
</dbReference>
<evidence type="ECO:0000313" key="6">
    <source>
        <dbReference type="Proteomes" id="UP000800097"/>
    </source>
</evidence>
<dbReference type="Proteomes" id="UP000800097">
    <property type="component" value="Unassembled WGS sequence"/>
</dbReference>
<comment type="subunit">
    <text evidence="2">Monomer.</text>
</comment>
<name>A0A6A6JX21_WESOR</name>
<dbReference type="InterPro" id="IPR036291">
    <property type="entry name" value="NAD(P)-bd_dom_sf"/>
</dbReference>
<evidence type="ECO:0000256" key="1">
    <source>
        <dbReference type="ARBA" id="ARBA00008072"/>
    </source>
</evidence>
<evidence type="ECO:0000256" key="2">
    <source>
        <dbReference type="ARBA" id="ARBA00011245"/>
    </source>
</evidence>
<dbReference type="InterPro" id="IPR013149">
    <property type="entry name" value="ADH-like_C"/>
</dbReference>
<dbReference type="AlphaFoldDB" id="A0A6A6JX21"/>
<dbReference type="PANTHER" id="PTHR45348:SF2">
    <property type="entry name" value="ZINC-TYPE ALCOHOL DEHYDROGENASE-LIKE PROTEIN C2E1P3.01"/>
    <property type="match status" value="1"/>
</dbReference>
<dbReference type="EMBL" id="ML986484">
    <property type="protein sequence ID" value="KAF2281162.1"/>
    <property type="molecule type" value="Genomic_DNA"/>
</dbReference>
<dbReference type="GO" id="GO:0016651">
    <property type="term" value="F:oxidoreductase activity, acting on NAD(P)H"/>
    <property type="evidence" value="ECO:0007669"/>
    <property type="project" value="InterPro"/>
</dbReference>
<dbReference type="InterPro" id="IPR047122">
    <property type="entry name" value="Trans-enoyl_RdTase-like"/>
</dbReference>
<sequence length="376" mass="39365">MGAAKTDSTLPRYMTAIVAEGPGKLAIKHNVPVPSLERGTVLVKTAAVAINPADAKMLDYSAAPGAIHGYDFAGYIVALGEDVPSHFFVGDRVAGIAHGGNKLAPGNGAFAEYVSACADLLLKVPEHMSIEDAASLGTGLSTAALSFSQLHLPAILRQLKSAGEGGEDAKSESDKSDAEFVLVAGGSTASGTRAIQLLKSAGFRPIATCSPANYALVRRYGAEEVFDYKSPTCAADIRAYTGNELAFALDCVTQADTTQMCYQALGRAGGRYVSLEPFRDAVAQTRSHTVEPSWVMALAIFGREVALDGEYGRAADPANREFGVEAFAAAQALMNRNLLHAHPVKAMSGGWQGVVKGVDIIRSRAQSGQKLVFSVA</sequence>
<dbReference type="Gene3D" id="3.40.50.720">
    <property type="entry name" value="NAD(P)-binding Rossmann-like Domain"/>
    <property type="match status" value="1"/>
</dbReference>
<accession>A0A6A6JX21</accession>
<dbReference type="RefSeq" id="XP_033658699.1">
    <property type="nucleotide sequence ID" value="XM_033801362.1"/>
</dbReference>
<dbReference type="Pfam" id="PF08240">
    <property type="entry name" value="ADH_N"/>
    <property type="match status" value="1"/>
</dbReference>
<dbReference type="SUPFAM" id="SSF50129">
    <property type="entry name" value="GroES-like"/>
    <property type="match status" value="1"/>
</dbReference>
<dbReference type="InterPro" id="IPR011032">
    <property type="entry name" value="GroES-like_sf"/>
</dbReference>
<dbReference type="OrthoDB" id="48317at2759"/>
<dbReference type="InterPro" id="IPR020843">
    <property type="entry name" value="ER"/>
</dbReference>
<feature type="domain" description="Enoyl reductase (ER)" evidence="4">
    <location>
        <begin position="21"/>
        <end position="373"/>
    </location>
</feature>
<proteinExistence type="inferred from homology"/>
<keyword evidence="6" id="KW-1185">Reference proteome</keyword>
<protein>
    <submittedName>
        <fullName evidence="5">GroES-like protein</fullName>
    </submittedName>
</protein>
<dbReference type="SUPFAM" id="SSF51735">
    <property type="entry name" value="NAD(P)-binding Rossmann-fold domains"/>
    <property type="match status" value="1"/>
</dbReference>
<gene>
    <name evidence="5" type="ORF">EI97DRAFT_463539</name>
</gene>
<evidence type="ECO:0000259" key="4">
    <source>
        <dbReference type="SMART" id="SM00829"/>
    </source>
</evidence>
<dbReference type="CDD" id="cd08249">
    <property type="entry name" value="enoyl_reductase_like"/>
    <property type="match status" value="1"/>
</dbReference>
<evidence type="ECO:0000256" key="3">
    <source>
        <dbReference type="ARBA" id="ARBA00023002"/>
    </source>
</evidence>
<dbReference type="Gene3D" id="3.90.180.10">
    <property type="entry name" value="Medium-chain alcohol dehydrogenases, catalytic domain"/>
    <property type="match status" value="1"/>
</dbReference>
<organism evidence="5 6">
    <name type="scientific">Westerdykella ornata</name>
    <dbReference type="NCBI Taxonomy" id="318751"/>
    <lineage>
        <taxon>Eukaryota</taxon>
        <taxon>Fungi</taxon>
        <taxon>Dikarya</taxon>
        <taxon>Ascomycota</taxon>
        <taxon>Pezizomycotina</taxon>
        <taxon>Dothideomycetes</taxon>
        <taxon>Pleosporomycetidae</taxon>
        <taxon>Pleosporales</taxon>
        <taxon>Sporormiaceae</taxon>
        <taxon>Westerdykella</taxon>
    </lineage>
</organism>
<keyword evidence="3" id="KW-0560">Oxidoreductase</keyword>
<dbReference type="InterPro" id="IPR013154">
    <property type="entry name" value="ADH-like_N"/>
</dbReference>
<dbReference type="PANTHER" id="PTHR45348">
    <property type="entry name" value="HYPOTHETICAL OXIDOREDUCTASE (EUROFUNG)"/>
    <property type="match status" value="1"/>
</dbReference>
<reference evidence="5" key="1">
    <citation type="journal article" date="2020" name="Stud. Mycol.">
        <title>101 Dothideomycetes genomes: a test case for predicting lifestyles and emergence of pathogens.</title>
        <authorList>
            <person name="Haridas S."/>
            <person name="Albert R."/>
            <person name="Binder M."/>
            <person name="Bloem J."/>
            <person name="Labutti K."/>
            <person name="Salamov A."/>
            <person name="Andreopoulos B."/>
            <person name="Baker S."/>
            <person name="Barry K."/>
            <person name="Bills G."/>
            <person name="Bluhm B."/>
            <person name="Cannon C."/>
            <person name="Castanera R."/>
            <person name="Culley D."/>
            <person name="Daum C."/>
            <person name="Ezra D."/>
            <person name="Gonzalez J."/>
            <person name="Henrissat B."/>
            <person name="Kuo A."/>
            <person name="Liang C."/>
            <person name="Lipzen A."/>
            <person name="Lutzoni F."/>
            <person name="Magnuson J."/>
            <person name="Mondo S."/>
            <person name="Nolan M."/>
            <person name="Ohm R."/>
            <person name="Pangilinan J."/>
            <person name="Park H.-J."/>
            <person name="Ramirez L."/>
            <person name="Alfaro M."/>
            <person name="Sun H."/>
            <person name="Tritt A."/>
            <person name="Yoshinaga Y."/>
            <person name="Zwiers L.-H."/>
            <person name="Turgeon B."/>
            <person name="Goodwin S."/>
            <person name="Spatafora J."/>
            <person name="Crous P."/>
            <person name="Grigoriev I."/>
        </authorList>
    </citation>
    <scope>NUCLEOTIDE SEQUENCE</scope>
    <source>
        <strain evidence="5">CBS 379.55</strain>
    </source>
</reference>
<comment type="similarity">
    <text evidence="1">Belongs to the zinc-containing alcohol dehydrogenase family.</text>
</comment>